<proteinExistence type="predicted"/>
<evidence type="ECO:0000313" key="2">
    <source>
        <dbReference type="Proteomes" id="UP000244168"/>
    </source>
</evidence>
<sequence>MISVQNRLPPLSGNKWPLFWLSALLLAGCGPKLNPVNTPVKKADTVATASKTTQAKPVAEPAYRPTIALILPFNLDRINLSPAAGKEGIAKADLAGDYYEGFRLALDSLTASGYNFKLQVFDSKDENAQAYNLALNTRVRTANIIVGPVYPEGLRSFSSASGALRRLTISPLSPASPADYKNPYLVTMMPPLQYHSRRAAAYVVDNLKAQKVFILKSGYTEDNKYTLPFTRAIDSLSKKKVKVVTVTVVRGNLKALVPQLSNKEENVFVVPSTNQQFLQVTLHSLDTLNRHFPVTLIGHPSWEKVKFLNAGLLQRLRTVITSTDRVNYHHADVVNFIKAYRKKYHSEPGEYAFKGFDEGMYTGQLVAAKQTTPAAMQDYKGLHNSFHFENIGAEGWVNTHVNLYKYINFELKQVE</sequence>
<dbReference type="InterPro" id="IPR028082">
    <property type="entry name" value="Peripla_BP_I"/>
</dbReference>
<dbReference type="OrthoDB" id="2149800at2"/>
<dbReference type="Gene3D" id="3.40.50.2300">
    <property type="match status" value="2"/>
</dbReference>
<dbReference type="PROSITE" id="PS51257">
    <property type="entry name" value="PROKAR_LIPOPROTEIN"/>
    <property type="match status" value="1"/>
</dbReference>
<gene>
    <name evidence="1" type="ORF">C8P68_103205</name>
</gene>
<reference evidence="1 2" key="1">
    <citation type="submission" date="2018-04" db="EMBL/GenBank/DDBJ databases">
        <title>Genomic Encyclopedia of Archaeal and Bacterial Type Strains, Phase II (KMG-II): from individual species to whole genera.</title>
        <authorList>
            <person name="Goeker M."/>
        </authorList>
    </citation>
    <scope>NUCLEOTIDE SEQUENCE [LARGE SCALE GENOMIC DNA]</scope>
    <source>
        <strain evidence="1 2">DSM 26809</strain>
    </source>
</reference>
<dbReference type="EMBL" id="QAOQ01000003">
    <property type="protein sequence ID" value="PTQ98046.1"/>
    <property type="molecule type" value="Genomic_DNA"/>
</dbReference>
<comment type="caution">
    <text evidence="1">The sequence shown here is derived from an EMBL/GenBank/DDBJ whole genome shotgun (WGS) entry which is preliminary data.</text>
</comment>
<dbReference type="RefSeq" id="WP_107828235.1">
    <property type="nucleotide sequence ID" value="NZ_CP160205.1"/>
</dbReference>
<dbReference type="Proteomes" id="UP000244168">
    <property type="component" value="Unassembled WGS sequence"/>
</dbReference>
<accession>A0A2T5JB05</accession>
<dbReference type="SUPFAM" id="SSF53822">
    <property type="entry name" value="Periplasmic binding protein-like I"/>
    <property type="match status" value="1"/>
</dbReference>
<name>A0A2T5JB05_9SPHI</name>
<evidence type="ECO:0000313" key="1">
    <source>
        <dbReference type="EMBL" id="PTQ98046.1"/>
    </source>
</evidence>
<keyword evidence="2" id="KW-1185">Reference proteome</keyword>
<dbReference type="AlphaFoldDB" id="A0A2T5JB05"/>
<protein>
    <submittedName>
        <fullName evidence="1">Substrate-binding family protein</fullName>
    </submittedName>
</protein>
<organism evidence="1 2">
    <name type="scientific">Mucilaginibacter yixingensis</name>
    <dbReference type="NCBI Taxonomy" id="1295612"/>
    <lineage>
        <taxon>Bacteria</taxon>
        <taxon>Pseudomonadati</taxon>
        <taxon>Bacteroidota</taxon>
        <taxon>Sphingobacteriia</taxon>
        <taxon>Sphingobacteriales</taxon>
        <taxon>Sphingobacteriaceae</taxon>
        <taxon>Mucilaginibacter</taxon>
    </lineage>
</organism>